<evidence type="ECO:0000256" key="1">
    <source>
        <dbReference type="SAM" id="SignalP"/>
    </source>
</evidence>
<dbReference type="NCBIfam" id="TIGR04183">
    <property type="entry name" value="Por_Secre_tail"/>
    <property type="match status" value="1"/>
</dbReference>
<accession>A0A1I1XLQ2</accession>
<reference evidence="2 3" key="1">
    <citation type="submission" date="2016-10" db="EMBL/GenBank/DDBJ databases">
        <authorList>
            <person name="de Groot N.N."/>
        </authorList>
    </citation>
    <scope>NUCLEOTIDE SEQUENCE [LARGE SCALE GENOMIC DNA]</scope>
    <source>
        <strain evidence="2 3">DSM 19012</strain>
    </source>
</reference>
<dbReference type="STRING" id="385682.SAMN05444380_10687"/>
<dbReference type="RefSeq" id="WP_074964291.1">
    <property type="nucleotide sequence ID" value="NZ_FONA01000006.1"/>
</dbReference>
<dbReference type="eggNOG" id="COG3210">
    <property type="taxonomic scope" value="Bacteria"/>
</dbReference>
<dbReference type="InParanoid" id="A0A1I1XLQ2"/>
<keyword evidence="3" id="KW-1185">Reference proteome</keyword>
<dbReference type="EMBL" id="FONA01000006">
    <property type="protein sequence ID" value="SFE08246.1"/>
    <property type="molecule type" value="Genomic_DNA"/>
</dbReference>
<dbReference type="InterPro" id="IPR026444">
    <property type="entry name" value="Secre_tail"/>
</dbReference>
<dbReference type="eggNOG" id="COG2353">
    <property type="taxonomic scope" value="Bacteria"/>
</dbReference>
<name>A0A1I1XLQ2_9BACT</name>
<protein>
    <submittedName>
        <fullName evidence="2">Por secretion system C-terminal sorting domain-containing protein</fullName>
    </submittedName>
</protein>
<organism evidence="2 3">
    <name type="scientific">Thermophagus xiamenensis</name>
    <dbReference type="NCBI Taxonomy" id="385682"/>
    <lineage>
        <taxon>Bacteria</taxon>
        <taxon>Pseudomonadati</taxon>
        <taxon>Bacteroidota</taxon>
        <taxon>Bacteroidia</taxon>
        <taxon>Marinilabiliales</taxon>
        <taxon>Marinilabiliaceae</taxon>
        <taxon>Thermophagus</taxon>
    </lineage>
</organism>
<gene>
    <name evidence="2" type="ORF">SAMN05444380_10687</name>
</gene>
<keyword evidence="1" id="KW-0732">Signal</keyword>
<evidence type="ECO:0000313" key="2">
    <source>
        <dbReference type="EMBL" id="SFE08246.1"/>
    </source>
</evidence>
<proteinExistence type="predicted"/>
<evidence type="ECO:0000313" key="3">
    <source>
        <dbReference type="Proteomes" id="UP000181976"/>
    </source>
</evidence>
<feature type="signal peptide" evidence="1">
    <location>
        <begin position="1"/>
        <end position="19"/>
    </location>
</feature>
<sequence>MKQFYFVCLLFILGWTAQAQQTWYAINSGDWNNPENWTLDPAAAVYVTADEGYPLSGDNAVIKSGKTITMPTDDDSFIANCNVLTVDGRLDLKNTSGHLFTEIRGSGRIIMESDNFPAGDASHFINEGKGTVVFKGENYNISSNTFYNVEIDLANTGSVITLAGNLTVNGDFSVLKGSFCFGNNSTSRSLTVKGDVIVSSGASMTVYTTNAAHYLYVWGNIINNGTIRLTNLSNPDYDSTPTNGYVILTVKGESNNTLQANNTTFLQRLIIDKGDDPTWRFTVNPSQRQYFRLFGQNNNDTEDKALYIKNGTLELTGATYIHSLTEGTNDFYVPQSGGLWINGSAVEVNTTADDANADGLFTADGVNTAANEIQSLSVLGKFRITDGTLNTRTHGFVVWDTGNALVLIEGGTIYTPGFRSAGDNTGKWTYNQSGGSVYMYGDIGSDLSGSGAATFSVKGENNVFIMTGGTMEIQDAATSANRAIEIESGEGKYSVTGGTIRINQTGSASENFNISSTAPFYNLEITGQSNTATAILNSELTILNDLTIGTNGTLNVSDNNYALKVGGDLTLQQNTSNIELGNSVTTFFGEGVSQINNYSGGDLIFGNLTVSKSSVTDEVVLNAGNAKVNGLLFVEKGNLNLDDNILSVYGNISLKKGNVLTSDGKLVLAGSSLQTIYSDYGHEYGFGNVELNNTSISRPQIELLSNITISTLHFAAGQLVHTGAYNLKITQSLTKASGVSWGANAAMFRTNGLSSDGGLTLPVRFSGNKSDELIQTFPVGVLDNDNTRYTPAMVYAKGNNLNVDGFITINPVNDYHPAFSGEGSEYALNYYWCAETDELDGEENNLRYDFVLDEVIDVPYFQSIIIRYDPEGIVITKGDYDTFGVNVLQDDERTLAFPYSANLSEDFTYAVYDAYYLFFKVIEEPRTFYSRKSGNWNERDTWSFDGHNGRSVRRRDFPPGPEDIVIIGDNDSVYITGNGAEAAQITIENGSVLDIGSTVNHNFSEIKGSGKFRISSGNVPDANFGEFVTNDTAIFEYYGDDNYTLSNQLDQYPNLVISGSGTKTVANVDIKAKGLLVDDAPLIMSSEPNGDVVVEKNVVINTGNIQFGNSGTARAMTIKGNLTFTGAGSILVDEAGTDELEHNLTIFGDIIQNDGVVDLYNDNNNVNTVTVTFAGDGSSLFSKTGDENTRLGYVVVDKAETDSVTFAGEFTLNAPNDEVRKPLTLNSGIVSLDHPNINLELSAGGGLFKIPSTAELVVNQGQVSLGGNDADEGGLWLDGKLTINDGGVSRFDQGTNNFIEYTASGRSEIEVNGSGELHVGSQIRRSPNTEAGILSFSVNSSEAVVEVGINGWGESSRAVFEILNPGSSFSMADGATLTIHNSKAPGLADLYFDPETISLGDGSTINIVEGSETGTFDIYANQPVENLSLTGAVEVRLQTLPLVLKGDLNIGESATFNANGLDLTIRGNMINQGSFVPNENTTYFSGTQNQSIRGNTTFYNLVKNGGNLTLQIAENTEIVVENDLTLSSGSVHTGENELMVKGDVTIADAASVQSGDSGNGMVLNGSASQQLSGGGAIARLMIDNPSGVVIPTQSAATTITDVLKLNNGILDIGRNLLVLGEDAHFAGDDTDNFSATNMVQTNLSFTDAGIMKYLPAGAMGEFTFPLGSSGKYTPVVMNVTANGRAGGYIRVKAANEPHITIPAEDLDNVLQYNWTLDAEGIEGFSATVAMHGHPDDVPGTNAEDYITARILDEQAGIWNKFSTDDFDEENTILYFRFDGTNDAGIDGDYTAGTDDAIPDKVQTFVTINNGYWDEPSTWSVVGGGEVPDGGPKGAIVNIKHQVEMRTNGHEAYITNLTQTGALGVGSTLNHRLGKVNGTGRIILESGSVPAGDYTEFLSAEGGTLEFAGTSNYSVLSEMPQVNNLVFSGEGQRILPNIDLKVLGDLTIDGGTVINEENRLLTLYGDLSRNDGIFDMRQGDVKLKGDKAQTINGDFTGSSDFYNLTVDNLSGITLNGPVEVTNVLTFVNGIINTADDALLTVLNAGNSAVAGASNLRYVNGPMQKHINAGTTFDFPVGDDYRYGNIGVRPQSTGVWTVQYFDHAASEDGYSDDGVTFVSHSEYWRVEANSADNARVVLRWDGESGINPDDSNFMVISYEDEQWNEVDYSDKWGDINGGKVITVSVEHNTRRLFTFGLKSIEDFTWIGSNGTDWFDGANWEGGVVPSVANPVLIKSGMSANNPVIPEDQSAWCSSLTIDAGKTLTLKPGSSLDITEDVINNGTIVIESTNDNLASLMLPETMNQSGLVNVKLTLEANGKWYLSAPLKDPTAGKPLVEWFYPDNDATNDWVYILRDPNGDGKDTWERVNENGVNGDPLLNDMENVAAWYKQEKVLDYSGYVYESEVQKTFNGKGYYMIGNPYLTAIDWDNAEGWERDGISNTMWSFIDVNGGRVLQTYNSGTGVYTIFPEGYDESTLSHIPPYQSVWVKTEKTNARLTVKPSARVSKSEAPLKSIAPNTSYNLIRIEAGNGYLIDGAVIYFNDDFSVDAGPEDSEKQFNSSTSTPEIYTRINDVAYAINGLPELDADSLDIPLSVRNRIEGEVTLKFYLERFADGYELYLIDGETGVRTNLRQQNKYVYTPADMGDDHDRFVLRFVKVNEVPTSVEEPGENTSATIRIVGRQTDALVKISRELLQTAQATIDVLDLNGRLIKSVKTNLTETEIDLPENSGIYLIRVEAGGTVKSEKIMRVLNQ</sequence>
<feature type="chain" id="PRO_5010264046" evidence="1">
    <location>
        <begin position="20"/>
        <end position="2749"/>
    </location>
</feature>
<dbReference type="Proteomes" id="UP000181976">
    <property type="component" value="Unassembled WGS sequence"/>
</dbReference>